<dbReference type="PANTHER" id="PTHR10676:SF398">
    <property type="entry name" value="DYNEIN HEAVY CHAIN"/>
    <property type="match status" value="1"/>
</dbReference>
<comment type="caution">
    <text evidence="3">The sequence shown here is derived from an EMBL/GenBank/DDBJ whole genome shotgun (WGS) entry which is preliminary data.</text>
</comment>
<dbReference type="EMBL" id="BMAR01000042">
    <property type="protein sequence ID" value="GFR50873.1"/>
    <property type="molecule type" value="Genomic_DNA"/>
</dbReference>
<dbReference type="GO" id="GO:0051959">
    <property type="term" value="F:dynein light intermediate chain binding"/>
    <property type="evidence" value="ECO:0007669"/>
    <property type="project" value="InterPro"/>
</dbReference>
<dbReference type="GO" id="GO:0060294">
    <property type="term" value="P:cilium movement involved in cell motility"/>
    <property type="evidence" value="ECO:0007669"/>
    <property type="project" value="TreeGrafter"/>
</dbReference>
<proteinExistence type="predicted"/>
<feature type="non-terminal residue" evidence="3">
    <location>
        <position position="1"/>
    </location>
</feature>
<protein>
    <recommendedName>
        <fullName evidence="2">Dynein heavy chain linker domain-containing protein</fullName>
    </recommendedName>
</protein>
<dbReference type="GO" id="GO:0008569">
    <property type="term" value="F:minus-end-directed microtubule motor activity"/>
    <property type="evidence" value="ECO:0007669"/>
    <property type="project" value="TreeGrafter"/>
</dbReference>
<feature type="compositionally biased region" description="Acidic residues" evidence="1">
    <location>
        <begin position="756"/>
        <end position="765"/>
    </location>
</feature>
<dbReference type="GO" id="GO:0097729">
    <property type="term" value="C:9+2 motile cilium"/>
    <property type="evidence" value="ECO:0007669"/>
    <property type="project" value="TreeGrafter"/>
</dbReference>
<dbReference type="Gene3D" id="1.20.58.1120">
    <property type="match status" value="1"/>
</dbReference>
<evidence type="ECO:0000259" key="2">
    <source>
        <dbReference type="Pfam" id="PF08393"/>
    </source>
</evidence>
<name>A0AAD3E217_9CHLO</name>
<accession>A0AAD3E217</accession>
<dbReference type="Proteomes" id="UP001054857">
    <property type="component" value="Unassembled WGS sequence"/>
</dbReference>
<feature type="compositionally biased region" description="Low complexity" evidence="1">
    <location>
        <begin position="446"/>
        <end position="461"/>
    </location>
</feature>
<evidence type="ECO:0000313" key="4">
    <source>
        <dbReference type="Proteomes" id="UP001054857"/>
    </source>
</evidence>
<evidence type="ECO:0000313" key="3">
    <source>
        <dbReference type="EMBL" id="GFR50873.1"/>
    </source>
</evidence>
<feature type="compositionally biased region" description="Pro residues" evidence="1">
    <location>
        <begin position="60"/>
        <end position="70"/>
    </location>
</feature>
<dbReference type="GO" id="GO:0030286">
    <property type="term" value="C:dynein complex"/>
    <property type="evidence" value="ECO:0007669"/>
    <property type="project" value="InterPro"/>
</dbReference>
<sequence length="1785" mass="190310">MARPGSRLPPVEDGEGTLGVLKGQQMVAVPSNSGQSKSISSIDQFTALFGYSPTDRRPPPGRGPATPPPTSLAKDEKAGATVSPPRAGSPPRANILGMGPEEMQHALGYRPKRKGEHDLRPAQQRAFQFRGAINKSTLCLQPDLSPESIMDSAASYALPPSTAPPALTPALLDGLKPGPPPATTDASLMGTFILQKDLKPFSSSTRLPYQHLNGSAPGASVEAPPQGPFMMPPVDVSMSDAYNYNVPADVRTGEDAVRLFSSSAAKGGLIIYCNLNPQAGGGEYNPYDLVVVDRARVDPRHHYVLTQSGVTQMLGGTAQELQPFHAWQRDRNLFTVLRKLVFFKHNEVFQAFWQWRDAVRVLKFRARQRLLAHQLLVLSPTFHRALLNVRRMTLAVSSDTNGTWRKTPDGQWVELEAELVAPGPVPSRHQQQQQQQQPLPTPPPQLQLQHVNESSSVSGSGAAGDAVAAAAAAGGSGAAGAASQDASGVTAEGGGLILAISGPEFAPPTPLPAERLPESGLPYQLGYVGTVHDQYSLADFKRMREEQRSAVSSALQDMVGYVRSQVQVVGQAVQAKLAAAQAAVAKPTRQEARQQRFEAPGRQAWKAKSLALAHSDADQRQRDLEDAVHAAHQLLRFVTLADCLMLGQLAELARLAVLLCVCQLEMPRKGGLYIVAGSLEDPTATSAAAVSRSAGLPAWGRSGTFASSVVFAASSTMGRRRSAGFPLLAASSRQSHAGDAITPRAPRNFSGNQSGSDDDEDESSDDIPTPAPAFVFNPGSEDLSSAVANLPREILHVVIVSSAALTTYPDVRQLLSEIGAKGIPVPARVMNARTYDMMGSSTRVAGGFHGEVLRSAVDVRAMMNRLHAAVLADYSAAMQHPAMQPYRGHEVQWGRVSRFAPESYRNTGMSPETLHADLSSTSAWLGEMVGARTSVIVGLVALDMSALQRAALPAIQKAHSGIMSLLGALLVAQSQQLTRRLADYTANLISRPSQLPEFVAYVEIIWPHLDPLSSIRQAITAELGHMTHLHVTYLESSPNAGANPGSPTLYHPLYGMSSSLGADGGHHPDDDDEDADPNKPPSGRQVRGAWEALQASMARYTDEARAAADYFQNAAALMVTHLKTSLIESGNALHLVLSQLRTGVSTDPSAAAPDVAAHLDGLAEGLRTLAAGVEQHSSWARLLTHPSTTGLVASLEAQLGAARSVLAARRALWDVVAGWRRFLDRLYGVPCIDEDRQRLMAELADHVTRLRTHAARITSLHTDDDLTSTRTVTPAEQKLGAHLSVLVKSWQDILPLAQQLVNPAVKPRHLRTLLGWLAAHRAVASAAAAAAGKGGGGGGGRNVTPMEAAGAAPPVLLMQDPFALPPTHVRQDDALVAEAAGRTSLAQLVTSCSESAHTRQLVARISQVALGEAQLVSWLQSIKERLTAIPLTYSSARTWGSFTPTNVPEVLAALAALGAELGAVQRSPFYCGVLREYERVEQLLGGLQRSMQDVSYCMDKWTYMCQLLHNPVVSERVPEAVASMDMLGSAWRKLHMAAMEQPTLHAASVALQDCRVLVAAMENVRRGIAQALLPAMRDAYPRLWLVGDEVLMAALAVGGEVEALPGGLLEALYGGVVGLQVQVHEHLEDSPPLPPEVVALVGSSGEVCTLRQPLAAPSAAGSFRLEGWLSALESELRASLAAHTCDCVAACGYLSPEVWVASFPSQCVMLVDAVVWTATVTSTLERTSQGDRSALRNLLDQSVLRLETMARQLRAAMVAVPQGLMRGGRQVEDLAARAAAAALTA</sequence>
<keyword evidence="4" id="KW-1185">Reference proteome</keyword>
<organism evidence="3 4">
    <name type="scientific">Astrephomene gubernaculifera</name>
    <dbReference type="NCBI Taxonomy" id="47775"/>
    <lineage>
        <taxon>Eukaryota</taxon>
        <taxon>Viridiplantae</taxon>
        <taxon>Chlorophyta</taxon>
        <taxon>core chlorophytes</taxon>
        <taxon>Chlorophyceae</taxon>
        <taxon>CS clade</taxon>
        <taxon>Chlamydomonadales</taxon>
        <taxon>Astrephomenaceae</taxon>
        <taxon>Astrephomene</taxon>
    </lineage>
</organism>
<feature type="region of interest" description="Disordered" evidence="1">
    <location>
        <begin position="1060"/>
        <end position="1086"/>
    </location>
</feature>
<dbReference type="PANTHER" id="PTHR10676">
    <property type="entry name" value="DYNEIN HEAVY CHAIN FAMILY PROTEIN"/>
    <property type="match status" value="1"/>
</dbReference>
<dbReference type="InterPro" id="IPR026983">
    <property type="entry name" value="DHC"/>
</dbReference>
<evidence type="ECO:0000256" key="1">
    <source>
        <dbReference type="SAM" id="MobiDB-lite"/>
    </source>
</evidence>
<dbReference type="GO" id="GO:0045505">
    <property type="term" value="F:dynein intermediate chain binding"/>
    <property type="evidence" value="ECO:0007669"/>
    <property type="project" value="InterPro"/>
</dbReference>
<feature type="region of interest" description="Disordered" evidence="1">
    <location>
        <begin position="48"/>
        <end position="97"/>
    </location>
</feature>
<dbReference type="Pfam" id="PF08393">
    <property type="entry name" value="DHC_N2"/>
    <property type="match status" value="1"/>
</dbReference>
<feature type="domain" description="Dynein heavy chain linker" evidence="2">
    <location>
        <begin position="1397"/>
        <end position="1687"/>
    </location>
</feature>
<gene>
    <name evidence="3" type="ORF">Agub_g13161</name>
</gene>
<feature type="region of interest" description="Disordered" evidence="1">
    <location>
        <begin position="734"/>
        <end position="775"/>
    </location>
</feature>
<reference evidence="3 4" key="1">
    <citation type="journal article" date="2021" name="Sci. Rep.">
        <title>Genome sequencing of the multicellular alga Astrephomene provides insights into convergent evolution of germ-soma differentiation.</title>
        <authorList>
            <person name="Yamashita S."/>
            <person name="Yamamoto K."/>
            <person name="Matsuzaki R."/>
            <person name="Suzuki S."/>
            <person name="Yamaguchi H."/>
            <person name="Hirooka S."/>
            <person name="Minakuchi Y."/>
            <person name="Miyagishima S."/>
            <person name="Kawachi M."/>
            <person name="Toyoda A."/>
            <person name="Nozaki H."/>
        </authorList>
    </citation>
    <scope>NUCLEOTIDE SEQUENCE [LARGE SCALE GENOMIC DNA]</scope>
    <source>
        <strain evidence="3 4">NIES-4017</strain>
    </source>
</reference>
<dbReference type="InterPro" id="IPR013602">
    <property type="entry name" value="Dynein_heavy_linker"/>
</dbReference>
<feature type="region of interest" description="Disordered" evidence="1">
    <location>
        <begin position="423"/>
        <end position="461"/>
    </location>
</feature>